<dbReference type="SUPFAM" id="SSF52980">
    <property type="entry name" value="Restriction endonuclease-like"/>
    <property type="match status" value="1"/>
</dbReference>
<reference evidence="3" key="1">
    <citation type="journal article" date="2014" name="Int. J. Syst. Evol. Microbiol.">
        <title>Complete genome sequence of Corynebacterium casei LMG S-19264T (=DSM 44701T), isolated from a smear-ripened cheese.</title>
        <authorList>
            <consortium name="US DOE Joint Genome Institute (JGI-PGF)"/>
            <person name="Walter F."/>
            <person name="Albersmeier A."/>
            <person name="Kalinowski J."/>
            <person name="Ruckert C."/>
        </authorList>
    </citation>
    <scope>NUCLEOTIDE SEQUENCE</scope>
    <source>
        <strain evidence="3">CGMCC 4.7138</strain>
    </source>
</reference>
<dbReference type="InterPro" id="IPR012296">
    <property type="entry name" value="Nuclease_put_TT1808"/>
</dbReference>
<dbReference type="CDD" id="cd06260">
    <property type="entry name" value="DUF820-like"/>
    <property type="match status" value="1"/>
</dbReference>
<feature type="compositionally biased region" description="Basic residues" evidence="1">
    <location>
        <begin position="1"/>
        <end position="12"/>
    </location>
</feature>
<dbReference type="PANTHER" id="PTHR35400:SF3">
    <property type="entry name" value="SLL1072 PROTEIN"/>
    <property type="match status" value="1"/>
</dbReference>
<feature type="domain" description="Putative restriction endonuclease" evidence="2">
    <location>
        <begin position="49"/>
        <end position="226"/>
    </location>
</feature>
<dbReference type="AlphaFoldDB" id="A0A8H9H1I2"/>
<dbReference type="Gene3D" id="3.90.1570.10">
    <property type="entry name" value="tt1808, chain A"/>
    <property type="match status" value="1"/>
</dbReference>
<evidence type="ECO:0000313" key="4">
    <source>
        <dbReference type="Proteomes" id="UP000653480"/>
    </source>
</evidence>
<proteinExistence type="predicted"/>
<dbReference type="InterPro" id="IPR008538">
    <property type="entry name" value="Uma2"/>
</dbReference>
<sequence length="245" mass="27713">MALTKPTKRGRHDRPAPRTQDDPVPDDLVSDEHEPPDAGQPEEPQKLPDEVLHLCMQLNDAGYRAEIRLGQVVVSPWMGEESNEIIDRVSKLLLPLGMAKGWRFFCNWAVHIPPMLDHRLPDLLVLPMKAERLDRMRVHGHSVLLAVEVCSPGNHEVDWKEKPLDYARAGVPLYLIVDPVASPRRVTLMSDPLADLEPFDYHRQAYRQIVTAEEGEVLELPEPFGIKIETSVLFDQVVSPPEPAE</sequence>
<dbReference type="RefSeq" id="WP_167748245.1">
    <property type="nucleotide sequence ID" value="NZ_BMMN01000007.1"/>
</dbReference>
<dbReference type="InterPro" id="IPR011335">
    <property type="entry name" value="Restrct_endonuc-II-like"/>
</dbReference>
<evidence type="ECO:0000256" key="1">
    <source>
        <dbReference type="SAM" id="MobiDB-lite"/>
    </source>
</evidence>
<gene>
    <name evidence="3" type="ORF">GCM10011574_40660</name>
</gene>
<evidence type="ECO:0000259" key="2">
    <source>
        <dbReference type="Pfam" id="PF05685"/>
    </source>
</evidence>
<keyword evidence="4" id="KW-1185">Reference proteome</keyword>
<dbReference type="Proteomes" id="UP000653480">
    <property type="component" value="Unassembled WGS sequence"/>
</dbReference>
<organism evidence="3 4">
    <name type="scientific">Microbispora bryophytorum</name>
    <dbReference type="NCBI Taxonomy" id="1460882"/>
    <lineage>
        <taxon>Bacteria</taxon>
        <taxon>Bacillati</taxon>
        <taxon>Actinomycetota</taxon>
        <taxon>Actinomycetes</taxon>
        <taxon>Streptosporangiales</taxon>
        <taxon>Streptosporangiaceae</taxon>
        <taxon>Microbispora</taxon>
    </lineage>
</organism>
<comment type="caution">
    <text evidence="3">The sequence shown here is derived from an EMBL/GenBank/DDBJ whole genome shotgun (WGS) entry which is preliminary data.</text>
</comment>
<name>A0A8H9H1I2_9ACTN</name>
<feature type="region of interest" description="Disordered" evidence="1">
    <location>
        <begin position="1"/>
        <end position="45"/>
    </location>
</feature>
<reference evidence="3" key="2">
    <citation type="submission" date="2020-09" db="EMBL/GenBank/DDBJ databases">
        <authorList>
            <person name="Sun Q."/>
            <person name="Zhou Y."/>
        </authorList>
    </citation>
    <scope>NUCLEOTIDE SEQUENCE</scope>
    <source>
        <strain evidence="3">CGMCC 4.7138</strain>
    </source>
</reference>
<protein>
    <recommendedName>
        <fullName evidence="2">Putative restriction endonuclease domain-containing protein</fullName>
    </recommendedName>
</protein>
<dbReference type="PANTHER" id="PTHR35400">
    <property type="entry name" value="SLR1083 PROTEIN"/>
    <property type="match status" value="1"/>
</dbReference>
<evidence type="ECO:0000313" key="3">
    <source>
        <dbReference type="EMBL" id="GGO17283.1"/>
    </source>
</evidence>
<dbReference type="Pfam" id="PF05685">
    <property type="entry name" value="Uma2"/>
    <property type="match status" value="1"/>
</dbReference>
<accession>A0A8H9H1I2</accession>
<dbReference type="EMBL" id="BMMN01000007">
    <property type="protein sequence ID" value="GGO17283.1"/>
    <property type="molecule type" value="Genomic_DNA"/>
</dbReference>